<evidence type="ECO:0000256" key="5">
    <source>
        <dbReference type="ARBA" id="ARBA00022741"/>
    </source>
</evidence>
<keyword evidence="6" id="KW-0067">ATP-binding</keyword>
<sequence length="539" mass="59500">MASRNERVSTYTSGSGETEGRNGEQKRNLWTSMLESVASGKRLPQKNLLVLEPKGGTPETQREFIESLSSSEGRRTFDRQKTPPVANNFALGYTYYDVLDADQDDTLARVSLYSLSQPSNEFASLVSPLLNAETVPHSAIVILLDWSQPHQWLRQVWKWIQVLEEVMGRVDAESRNEMEEVMASWKERGRGGAAINLDGTPTAAGTSGDGDGLLPLGPGEWSEPLGLPLCVVCQNAQKMEFLEKNKGWREPDFDTVLQYLRTILLRHGASLIYTSQNTPSQLPLLIHSTLGITSLLKRQPLKHNVIDRDKIVVAPNWDSWGKIRILGGTFDAELVSKGWEEDIKLPPGSNPGVAEDVAPTDEDADAPPTTPVHHGPSAITQYEEWCRDPNSGGLAVVESAMNDGKTVGVNSEYPQDFFERQLKILEAFKAKAPEKGAANGDHLSSSRRVDFPEEKSVNDHIGPVQFNMGGIQVDADDMLQRLKDRNAHVSSPDEDYQLDDEDAGPPSNMATTNFDNEQLQSFFSNLMNRTSGAADSPRS</sequence>
<proteinExistence type="predicted"/>
<comment type="subcellular location">
    <subcellularLocation>
        <location evidence="1">Cytoplasm</location>
        <location evidence="1">Cytoskeleton</location>
    </subcellularLocation>
</comment>
<keyword evidence="8" id="KW-0505">Motor protein</keyword>
<dbReference type="OrthoDB" id="27603at2759"/>
<evidence type="ECO:0008006" key="13">
    <source>
        <dbReference type="Google" id="ProtNLM"/>
    </source>
</evidence>
<dbReference type="GO" id="GO:0045504">
    <property type="term" value="F:dynein heavy chain binding"/>
    <property type="evidence" value="ECO:0007669"/>
    <property type="project" value="TreeGrafter"/>
</dbReference>
<dbReference type="PANTHER" id="PTHR12688:SF0">
    <property type="entry name" value="DYNEIN LIGHT INTERMEDIATE CHAIN"/>
    <property type="match status" value="1"/>
</dbReference>
<keyword evidence="9" id="KW-0206">Cytoskeleton</keyword>
<protein>
    <recommendedName>
        <fullName evidence="13">Dynein light intermediate chain</fullName>
    </recommendedName>
</protein>
<evidence type="ECO:0000256" key="7">
    <source>
        <dbReference type="ARBA" id="ARBA00023017"/>
    </source>
</evidence>
<dbReference type="GO" id="GO:0007018">
    <property type="term" value="P:microtubule-based movement"/>
    <property type="evidence" value="ECO:0007669"/>
    <property type="project" value="InterPro"/>
</dbReference>
<accession>A0A7S9KPI7</accession>
<feature type="region of interest" description="Disordered" evidence="10">
    <location>
        <begin position="487"/>
        <end position="514"/>
    </location>
</feature>
<keyword evidence="12" id="KW-1185">Reference proteome</keyword>
<feature type="compositionally biased region" description="Basic and acidic residues" evidence="10">
    <location>
        <begin position="18"/>
        <end position="27"/>
    </location>
</feature>
<dbReference type="EMBL" id="CP031386">
    <property type="protein sequence ID" value="QPG96768.1"/>
    <property type="molecule type" value="Genomic_DNA"/>
</dbReference>
<organism evidence="11 12">
    <name type="scientific">Epichloe festucae (strain Fl1)</name>
    <dbReference type="NCBI Taxonomy" id="877507"/>
    <lineage>
        <taxon>Eukaryota</taxon>
        <taxon>Fungi</taxon>
        <taxon>Dikarya</taxon>
        <taxon>Ascomycota</taxon>
        <taxon>Pezizomycotina</taxon>
        <taxon>Sordariomycetes</taxon>
        <taxon>Hypocreomycetidae</taxon>
        <taxon>Hypocreales</taxon>
        <taxon>Clavicipitaceae</taxon>
        <taxon>Epichloe</taxon>
    </lineage>
</organism>
<dbReference type="InterPro" id="IPR022780">
    <property type="entry name" value="Dynein_light_int_chain"/>
</dbReference>
<evidence type="ECO:0000256" key="2">
    <source>
        <dbReference type="ARBA" id="ARBA00022448"/>
    </source>
</evidence>
<feature type="compositionally biased region" description="Acidic residues" evidence="10">
    <location>
        <begin position="492"/>
        <end position="503"/>
    </location>
</feature>
<dbReference type="GO" id="GO:0005874">
    <property type="term" value="C:microtubule"/>
    <property type="evidence" value="ECO:0007669"/>
    <property type="project" value="UniProtKB-KW"/>
</dbReference>
<feature type="region of interest" description="Disordered" evidence="10">
    <location>
        <begin position="342"/>
        <end position="376"/>
    </location>
</feature>
<evidence type="ECO:0000256" key="6">
    <source>
        <dbReference type="ARBA" id="ARBA00022840"/>
    </source>
</evidence>
<evidence type="ECO:0000256" key="4">
    <source>
        <dbReference type="ARBA" id="ARBA00022701"/>
    </source>
</evidence>
<keyword evidence="5" id="KW-0547">Nucleotide-binding</keyword>
<dbReference type="Pfam" id="PF05783">
    <property type="entry name" value="DLIC"/>
    <property type="match status" value="1"/>
</dbReference>
<dbReference type="GO" id="GO:0000226">
    <property type="term" value="P:microtubule cytoskeleton organization"/>
    <property type="evidence" value="ECO:0007669"/>
    <property type="project" value="TreeGrafter"/>
</dbReference>
<dbReference type="PANTHER" id="PTHR12688">
    <property type="entry name" value="DYNEIN LIGHT INTERMEDIATE CHAIN"/>
    <property type="match status" value="1"/>
</dbReference>
<evidence type="ECO:0000256" key="10">
    <source>
        <dbReference type="SAM" id="MobiDB-lite"/>
    </source>
</evidence>
<dbReference type="GO" id="GO:0005524">
    <property type="term" value="F:ATP binding"/>
    <property type="evidence" value="ECO:0007669"/>
    <property type="project" value="UniProtKB-KW"/>
</dbReference>
<keyword evidence="4" id="KW-0493">Microtubule</keyword>
<name>A0A7S9KPI7_EPIFF</name>
<gene>
    <name evidence="11" type="ORF">C2857_005220</name>
</gene>
<feature type="region of interest" description="Disordered" evidence="10">
    <location>
        <begin position="1"/>
        <end position="27"/>
    </location>
</feature>
<evidence type="ECO:0000313" key="12">
    <source>
        <dbReference type="Proteomes" id="UP000594364"/>
    </source>
</evidence>
<evidence type="ECO:0000256" key="9">
    <source>
        <dbReference type="ARBA" id="ARBA00023212"/>
    </source>
</evidence>
<evidence type="ECO:0000256" key="3">
    <source>
        <dbReference type="ARBA" id="ARBA00022490"/>
    </source>
</evidence>
<dbReference type="Proteomes" id="UP000594364">
    <property type="component" value="Chromosome 2"/>
</dbReference>
<keyword evidence="3" id="KW-0963">Cytoplasm</keyword>
<dbReference type="AlphaFoldDB" id="A0A7S9KPI7"/>
<keyword evidence="7" id="KW-0243">Dynein</keyword>
<dbReference type="InterPro" id="IPR008467">
    <property type="entry name" value="Dynein1_light_intermed_chain"/>
</dbReference>
<dbReference type="GO" id="GO:0005868">
    <property type="term" value="C:cytoplasmic dynein complex"/>
    <property type="evidence" value="ECO:0007669"/>
    <property type="project" value="InterPro"/>
</dbReference>
<evidence type="ECO:0000313" key="11">
    <source>
        <dbReference type="EMBL" id="QPG96768.1"/>
    </source>
</evidence>
<evidence type="ECO:0000256" key="1">
    <source>
        <dbReference type="ARBA" id="ARBA00004245"/>
    </source>
</evidence>
<evidence type="ECO:0000256" key="8">
    <source>
        <dbReference type="ARBA" id="ARBA00023175"/>
    </source>
</evidence>
<keyword evidence="2" id="KW-0813">Transport</keyword>
<dbReference type="GO" id="GO:0035974">
    <property type="term" value="C:meiotic spindle pole body"/>
    <property type="evidence" value="ECO:0007669"/>
    <property type="project" value="TreeGrafter"/>
</dbReference>
<reference evidence="11 12" key="1">
    <citation type="journal article" date="2018" name="PLoS Genet.">
        <title>Repeat elements organise 3D genome structure and mediate transcription in the filamentous fungus Epichloe festucae.</title>
        <authorList>
            <person name="Winter D.J."/>
            <person name="Ganley A.R.D."/>
            <person name="Young C.A."/>
            <person name="Liachko I."/>
            <person name="Schardl C.L."/>
            <person name="Dupont P.Y."/>
            <person name="Berry D."/>
            <person name="Ram A."/>
            <person name="Scott B."/>
            <person name="Cox M.P."/>
        </authorList>
    </citation>
    <scope>NUCLEOTIDE SEQUENCE [LARGE SCALE GENOMIC DNA]</scope>
    <source>
        <strain evidence="11 12">Fl1</strain>
    </source>
</reference>